<feature type="compositionally biased region" description="Polar residues" evidence="1">
    <location>
        <begin position="256"/>
        <end position="274"/>
    </location>
</feature>
<sequence>MKWVIIAVLGAGFLLLALCGIGFYFATSATQAYQRPVFETIVAEDPEAFLDLCDPTLRTEVDAPVMLAWMKEVNAVMGECQFESGTNFNIHYDGSPGKSVVTTSGEMTFENGVASSEFVFQNDKLIKFKINPDKLGNDWFTGPASDELYRERTKEFFTQLLERNYEKMKPLMHESFIEVANDEVLDGIVDKVDVWLGENPTVMITEVENRISEDEGLIVHALLEGSEGTADASATFKFDGMKGTVLSFVADRANPTPANSANESKSNVDNSLKD</sequence>
<name>A0ABT0U892_9BACT</name>
<reference evidence="2 3" key="1">
    <citation type="journal article" date="2022" name="Syst. Appl. Microbiol.">
        <title>Rhodopirellula aestuarii sp. nov., a novel member of the genus Rhodopirellula isolated from brackish sediments collected in the Tagus River estuary, Portugal.</title>
        <authorList>
            <person name="Vitorino I.R."/>
            <person name="Klimek D."/>
            <person name="Calusinska M."/>
            <person name="Lobo-da-Cunha A."/>
            <person name="Vasconcelos V."/>
            <person name="Lage O.M."/>
        </authorList>
    </citation>
    <scope>NUCLEOTIDE SEQUENCE [LARGE SCALE GENOMIC DNA]</scope>
    <source>
        <strain evidence="2 3">ICT_H3.1</strain>
    </source>
</reference>
<dbReference type="Proteomes" id="UP001202961">
    <property type="component" value="Unassembled WGS sequence"/>
</dbReference>
<organism evidence="2 3">
    <name type="scientific">Aporhodopirellula aestuarii</name>
    <dbReference type="NCBI Taxonomy" id="2950107"/>
    <lineage>
        <taxon>Bacteria</taxon>
        <taxon>Pseudomonadati</taxon>
        <taxon>Planctomycetota</taxon>
        <taxon>Planctomycetia</taxon>
        <taxon>Pirellulales</taxon>
        <taxon>Pirellulaceae</taxon>
        <taxon>Aporhodopirellula</taxon>
    </lineage>
</organism>
<accession>A0ABT0U892</accession>
<evidence type="ECO:0000313" key="2">
    <source>
        <dbReference type="EMBL" id="MCM2373113.1"/>
    </source>
</evidence>
<evidence type="ECO:0000313" key="3">
    <source>
        <dbReference type="Proteomes" id="UP001202961"/>
    </source>
</evidence>
<keyword evidence="3" id="KW-1185">Reference proteome</keyword>
<dbReference type="EMBL" id="JAMQBK010000060">
    <property type="protein sequence ID" value="MCM2373113.1"/>
    <property type="molecule type" value="Genomic_DNA"/>
</dbReference>
<feature type="region of interest" description="Disordered" evidence="1">
    <location>
        <begin position="253"/>
        <end position="274"/>
    </location>
</feature>
<protein>
    <submittedName>
        <fullName evidence="2">Uncharacterized protein</fullName>
    </submittedName>
</protein>
<gene>
    <name evidence="2" type="ORF">NB063_21090</name>
</gene>
<proteinExistence type="predicted"/>
<evidence type="ECO:0000256" key="1">
    <source>
        <dbReference type="SAM" id="MobiDB-lite"/>
    </source>
</evidence>
<comment type="caution">
    <text evidence="2">The sequence shown here is derived from an EMBL/GenBank/DDBJ whole genome shotgun (WGS) entry which is preliminary data.</text>
</comment>
<dbReference type="RefSeq" id="WP_250930744.1">
    <property type="nucleotide sequence ID" value="NZ_JAMQBK010000060.1"/>
</dbReference>